<dbReference type="SUPFAM" id="SSF55729">
    <property type="entry name" value="Acyl-CoA N-acyltransferases (Nat)"/>
    <property type="match status" value="1"/>
</dbReference>
<dbReference type="Gene3D" id="3.40.630.30">
    <property type="match status" value="1"/>
</dbReference>
<accession>A0ABQ1EEY5</accession>
<dbReference type="RefSeq" id="WP_206871532.1">
    <property type="nucleotide sequence ID" value="NZ_BMBA01000004.1"/>
</dbReference>
<evidence type="ECO:0000313" key="1">
    <source>
        <dbReference type="EMBL" id="GFZ33309.1"/>
    </source>
</evidence>
<gene>
    <name evidence="1" type="ORF">CSC2_38350</name>
</gene>
<dbReference type="Proteomes" id="UP000663802">
    <property type="component" value="Unassembled WGS sequence"/>
</dbReference>
<organism evidence="1 2">
    <name type="scientific">Clostridium zeae</name>
    <dbReference type="NCBI Taxonomy" id="2759022"/>
    <lineage>
        <taxon>Bacteria</taxon>
        <taxon>Bacillati</taxon>
        <taxon>Bacillota</taxon>
        <taxon>Clostridia</taxon>
        <taxon>Eubacteriales</taxon>
        <taxon>Clostridiaceae</taxon>
        <taxon>Clostridium</taxon>
    </lineage>
</organism>
<comment type="caution">
    <text evidence="1">The sequence shown here is derived from an EMBL/GenBank/DDBJ whole genome shotgun (WGS) entry which is preliminary data.</text>
</comment>
<evidence type="ECO:0000313" key="2">
    <source>
        <dbReference type="Proteomes" id="UP000663802"/>
    </source>
</evidence>
<name>A0ABQ1EEY5_9CLOT</name>
<protein>
    <recommendedName>
        <fullName evidence="3">GNAT family N-acetyltransferase</fullName>
    </recommendedName>
</protein>
<evidence type="ECO:0008006" key="3">
    <source>
        <dbReference type="Google" id="ProtNLM"/>
    </source>
</evidence>
<sequence>MSNINPFDKCPVYETNNLIFTKVKVEDSIDLFECYSDPITKNRMNNDNCGGVWDTRNIDAVIKGIKGWEQEFDDRFYIRWSINHKQTNKIVGTIEIAPVPNTTRFWDGACQTGILRIDIISSLENKIVLSEILRMVSDNFYVDFDIKNIIIKATKDDGERVLALENNSFDKLENNTFPYSDYYIKRK</sequence>
<dbReference type="InterPro" id="IPR016181">
    <property type="entry name" value="Acyl_CoA_acyltransferase"/>
</dbReference>
<dbReference type="EMBL" id="BMBA01000004">
    <property type="protein sequence ID" value="GFZ33309.1"/>
    <property type="molecule type" value="Genomic_DNA"/>
</dbReference>
<reference evidence="1 2" key="1">
    <citation type="journal article" date="2021" name="Int. J. Syst. Evol. Microbiol.">
        <title>Clostridium zeae sp. nov., isolated from corn silage.</title>
        <authorList>
            <person name="Kobayashi H."/>
            <person name="Tanizawa Y."/>
            <person name="Yagura M."/>
            <person name="Sakamoto M."/>
            <person name="Ohkuma M."/>
            <person name="Tohno M."/>
        </authorList>
    </citation>
    <scope>NUCLEOTIDE SEQUENCE [LARGE SCALE GENOMIC DNA]</scope>
    <source>
        <strain evidence="1 2">CSC2</strain>
    </source>
</reference>
<keyword evidence="2" id="KW-1185">Reference proteome</keyword>
<proteinExistence type="predicted"/>